<comment type="caution">
    <text evidence="2">The sequence shown here is derived from an EMBL/GenBank/DDBJ whole genome shotgun (WGS) entry which is preliminary data.</text>
</comment>
<evidence type="ECO:0000256" key="1">
    <source>
        <dbReference type="SAM" id="MobiDB-lite"/>
    </source>
</evidence>
<protein>
    <submittedName>
        <fullName evidence="2">Uncharacterized protein</fullName>
    </submittedName>
</protein>
<reference evidence="3" key="1">
    <citation type="journal article" date="2019" name="Nat. Commun.">
        <title>The genome of broomcorn millet.</title>
        <authorList>
            <person name="Zou C."/>
            <person name="Miki D."/>
            <person name="Li D."/>
            <person name="Tang Q."/>
            <person name="Xiao L."/>
            <person name="Rajput S."/>
            <person name="Deng P."/>
            <person name="Jia W."/>
            <person name="Huang R."/>
            <person name="Zhang M."/>
            <person name="Sun Y."/>
            <person name="Hu J."/>
            <person name="Fu X."/>
            <person name="Schnable P.S."/>
            <person name="Li F."/>
            <person name="Zhang H."/>
            <person name="Feng B."/>
            <person name="Zhu X."/>
            <person name="Liu R."/>
            <person name="Schnable J.C."/>
            <person name="Zhu J.-K."/>
            <person name="Zhang H."/>
        </authorList>
    </citation>
    <scope>NUCLEOTIDE SEQUENCE [LARGE SCALE GENOMIC DNA]</scope>
</reference>
<name>A0A3L6QZ60_PANMI</name>
<dbReference type="AlphaFoldDB" id="A0A3L6QZ60"/>
<organism evidence="2 3">
    <name type="scientific">Panicum miliaceum</name>
    <name type="common">Proso millet</name>
    <name type="synonym">Broomcorn millet</name>
    <dbReference type="NCBI Taxonomy" id="4540"/>
    <lineage>
        <taxon>Eukaryota</taxon>
        <taxon>Viridiplantae</taxon>
        <taxon>Streptophyta</taxon>
        <taxon>Embryophyta</taxon>
        <taxon>Tracheophyta</taxon>
        <taxon>Spermatophyta</taxon>
        <taxon>Magnoliopsida</taxon>
        <taxon>Liliopsida</taxon>
        <taxon>Poales</taxon>
        <taxon>Poaceae</taxon>
        <taxon>PACMAD clade</taxon>
        <taxon>Panicoideae</taxon>
        <taxon>Panicodae</taxon>
        <taxon>Paniceae</taxon>
        <taxon>Panicinae</taxon>
        <taxon>Panicum</taxon>
        <taxon>Panicum sect. Panicum</taxon>
    </lineage>
</organism>
<gene>
    <name evidence="2" type="ORF">C2845_PM08G26790</name>
</gene>
<evidence type="ECO:0000313" key="2">
    <source>
        <dbReference type="EMBL" id="RLM92240.1"/>
    </source>
</evidence>
<sequence>MEVRGLDISTGFIVFECDDDEDWEALSDEQEEDNRDEKNEPSFHKDEELQEYREDKDGALVVHEDLEEHDKMKKISEGCNCENLRYDNASLAVILPSY</sequence>
<evidence type="ECO:0000313" key="3">
    <source>
        <dbReference type="Proteomes" id="UP000275267"/>
    </source>
</evidence>
<feature type="compositionally biased region" description="Acidic residues" evidence="1">
    <location>
        <begin position="25"/>
        <end position="34"/>
    </location>
</feature>
<feature type="region of interest" description="Disordered" evidence="1">
    <location>
        <begin position="25"/>
        <end position="57"/>
    </location>
</feature>
<dbReference type="EMBL" id="PQIB02000010">
    <property type="protein sequence ID" value="RLM92240.1"/>
    <property type="molecule type" value="Genomic_DNA"/>
</dbReference>
<keyword evidence="3" id="KW-1185">Reference proteome</keyword>
<proteinExistence type="predicted"/>
<accession>A0A3L6QZ60</accession>
<feature type="compositionally biased region" description="Basic and acidic residues" evidence="1">
    <location>
        <begin position="35"/>
        <end position="57"/>
    </location>
</feature>
<dbReference type="Proteomes" id="UP000275267">
    <property type="component" value="Unassembled WGS sequence"/>
</dbReference>